<evidence type="ECO:0000313" key="1">
    <source>
        <dbReference type="EMBL" id="VAW74213.1"/>
    </source>
</evidence>
<dbReference type="AlphaFoldDB" id="A0A3B0YD88"/>
<dbReference type="EMBL" id="UOFL01000054">
    <property type="protein sequence ID" value="VAW74213.1"/>
    <property type="molecule type" value="Genomic_DNA"/>
</dbReference>
<dbReference type="InterPro" id="IPR006530">
    <property type="entry name" value="YD"/>
</dbReference>
<dbReference type="InterPro" id="IPR050708">
    <property type="entry name" value="T6SS_VgrG/RHS"/>
</dbReference>
<dbReference type="InterPro" id="IPR031325">
    <property type="entry name" value="RHS_repeat"/>
</dbReference>
<dbReference type="PANTHER" id="PTHR32305:SF15">
    <property type="entry name" value="PROTEIN RHSA-RELATED"/>
    <property type="match status" value="1"/>
</dbReference>
<dbReference type="NCBIfam" id="TIGR01643">
    <property type="entry name" value="YD_repeat_2x"/>
    <property type="match status" value="3"/>
</dbReference>
<proteinExistence type="predicted"/>
<evidence type="ECO:0008006" key="2">
    <source>
        <dbReference type="Google" id="ProtNLM"/>
    </source>
</evidence>
<organism evidence="1">
    <name type="scientific">hydrothermal vent metagenome</name>
    <dbReference type="NCBI Taxonomy" id="652676"/>
    <lineage>
        <taxon>unclassified sequences</taxon>
        <taxon>metagenomes</taxon>
        <taxon>ecological metagenomes</taxon>
    </lineage>
</organism>
<reference evidence="1" key="1">
    <citation type="submission" date="2018-06" db="EMBL/GenBank/DDBJ databases">
        <authorList>
            <person name="Zhirakovskaya E."/>
        </authorList>
    </citation>
    <scope>NUCLEOTIDE SEQUENCE</scope>
</reference>
<dbReference type="PANTHER" id="PTHR32305">
    <property type="match status" value="1"/>
</dbReference>
<feature type="non-terminal residue" evidence="1">
    <location>
        <position position="555"/>
    </location>
</feature>
<name>A0A3B0YD88_9ZZZZ</name>
<dbReference type="Pfam" id="PF05593">
    <property type="entry name" value="RHS_repeat"/>
    <property type="match status" value="2"/>
</dbReference>
<protein>
    <recommendedName>
        <fullName evidence="2">Rhs-family protein</fullName>
    </recommendedName>
</protein>
<sequence length="555" mass="60225">AGIPLSLVLNDLRPEENANDRFAIIIYDQANRPVFSIDAYGYVTQNFYDGAGKVTDVIAYNTAIDLSLLPEAPQISDITLVASSSDRLVRTFYDNDGNLIASLDSEGYLSENFYDTAGRVFNNIVYATQTDPVNQVSGDLASLRPATSLDDISSYIFYNAQNQVVARLDGENFLTQITYDVSGNVTQITAYANRAAAWFLGAQLSDLTPLSSVDDRTVSNSYDSLSRLVSSVSYEGTVSTNTYDAVGNLISTSVAVGTSEVRTSTRRYDNEGRVLAELSPIGVDLITQNPTASQAEIDAIWAVHAITNLYDSAGQLLAVTDQNGNKTIFYYDQAGRQIFTVSAEGAVSENRFDSFSQAVEVRAYANLLNATQLAALNGGTVNTLVSSIMSDLASDNDISNFTDYDLRGAVWRAIDAEGYAGINEFNAFGELVTSRQQISSSDFLVSNLLYDNRGLLISSIEDAEGVAALNRTLVTTYDAFGRSIKQTDANGQDYLYGYDKLGRVITVTDPLGNTLSTEYDAFGQTLKTYDASGNAITYIYDNTERSLSIFTAEGI</sequence>
<accession>A0A3B0YD88</accession>
<feature type="non-terminal residue" evidence="1">
    <location>
        <position position="1"/>
    </location>
</feature>
<gene>
    <name evidence="1" type="ORF">MNBD_GAMMA12-1545</name>
</gene>
<dbReference type="Gene3D" id="2.180.10.10">
    <property type="entry name" value="RHS repeat-associated core"/>
    <property type="match status" value="2"/>
</dbReference>